<feature type="domain" description="GGDEF" evidence="2">
    <location>
        <begin position="43"/>
        <end position="173"/>
    </location>
</feature>
<dbReference type="InterPro" id="IPR001633">
    <property type="entry name" value="EAL_dom"/>
</dbReference>
<dbReference type="InterPro" id="IPR035919">
    <property type="entry name" value="EAL_sf"/>
</dbReference>
<name>A0A412FSY8_9FIRM</name>
<dbReference type="PANTHER" id="PTHR33121">
    <property type="entry name" value="CYCLIC DI-GMP PHOSPHODIESTERASE PDEF"/>
    <property type="match status" value="1"/>
</dbReference>
<protein>
    <submittedName>
        <fullName evidence="3">GGDEF domain-containing protein</fullName>
    </submittedName>
</protein>
<evidence type="ECO:0000259" key="1">
    <source>
        <dbReference type="PROSITE" id="PS50883"/>
    </source>
</evidence>
<feature type="domain" description="EAL" evidence="1">
    <location>
        <begin position="184"/>
        <end position="436"/>
    </location>
</feature>
<keyword evidence="4" id="KW-1185">Reference proteome</keyword>
<dbReference type="EMBL" id="QRUP01000018">
    <property type="protein sequence ID" value="RGR71234.1"/>
    <property type="molecule type" value="Genomic_DNA"/>
</dbReference>
<dbReference type="NCBIfam" id="TIGR00254">
    <property type="entry name" value="GGDEF"/>
    <property type="match status" value="1"/>
</dbReference>
<reference evidence="3 4" key="1">
    <citation type="submission" date="2018-08" db="EMBL/GenBank/DDBJ databases">
        <title>A genome reference for cultivated species of the human gut microbiota.</title>
        <authorList>
            <person name="Zou Y."/>
            <person name="Xue W."/>
            <person name="Luo G."/>
        </authorList>
    </citation>
    <scope>NUCLEOTIDE SEQUENCE [LARGE SCALE GENOMIC DNA]</scope>
    <source>
        <strain evidence="3 4">AF24-29</strain>
    </source>
</reference>
<dbReference type="Pfam" id="PF00990">
    <property type="entry name" value="GGDEF"/>
    <property type="match status" value="1"/>
</dbReference>
<dbReference type="AlphaFoldDB" id="A0A412FSY8"/>
<evidence type="ECO:0000313" key="3">
    <source>
        <dbReference type="EMBL" id="RGR71234.1"/>
    </source>
</evidence>
<comment type="caution">
    <text evidence="3">The sequence shown here is derived from an EMBL/GenBank/DDBJ whole genome shotgun (WGS) entry which is preliminary data.</text>
</comment>
<dbReference type="PROSITE" id="PS50887">
    <property type="entry name" value="GGDEF"/>
    <property type="match status" value="1"/>
</dbReference>
<evidence type="ECO:0000259" key="2">
    <source>
        <dbReference type="PROSITE" id="PS50887"/>
    </source>
</evidence>
<organism evidence="3 4">
    <name type="scientific">Holdemania filiformis</name>
    <dbReference type="NCBI Taxonomy" id="61171"/>
    <lineage>
        <taxon>Bacteria</taxon>
        <taxon>Bacillati</taxon>
        <taxon>Bacillota</taxon>
        <taxon>Erysipelotrichia</taxon>
        <taxon>Erysipelotrichales</taxon>
        <taxon>Erysipelotrichaceae</taxon>
        <taxon>Holdemania</taxon>
    </lineage>
</organism>
<dbReference type="CDD" id="cd01948">
    <property type="entry name" value="EAL"/>
    <property type="match status" value="1"/>
</dbReference>
<dbReference type="Proteomes" id="UP000284178">
    <property type="component" value="Unassembled WGS sequence"/>
</dbReference>
<gene>
    <name evidence="3" type="ORF">DWY25_13325</name>
</gene>
<accession>A0A412FSY8</accession>
<proteinExistence type="predicted"/>
<dbReference type="InterPro" id="IPR000160">
    <property type="entry name" value="GGDEF_dom"/>
</dbReference>
<dbReference type="InterPro" id="IPR029787">
    <property type="entry name" value="Nucleotide_cyclase"/>
</dbReference>
<dbReference type="Pfam" id="PF00563">
    <property type="entry name" value="EAL"/>
    <property type="match status" value="1"/>
</dbReference>
<dbReference type="InterPro" id="IPR043128">
    <property type="entry name" value="Rev_trsase/Diguanyl_cyclase"/>
</dbReference>
<dbReference type="SMART" id="SM00267">
    <property type="entry name" value="GGDEF"/>
    <property type="match status" value="1"/>
</dbReference>
<dbReference type="PROSITE" id="PS50883">
    <property type="entry name" value="EAL"/>
    <property type="match status" value="1"/>
</dbReference>
<dbReference type="SUPFAM" id="SSF55073">
    <property type="entry name" value="Nucleotide cyclase"/>
    <property type="match status" value="1"/>
</dbReference>
<dbReference type="SUPFAM" id="SSF141868">
    <property type="entry name" value="EAL domain-like"/>
    <property type="match status" value="1"/>
</dbReference>
<dbReference type="InterPro" id="IPR050706">
    <property type="entry name" value="Cyclic-di-GMP_PDE-like"/>
</dbReference>
<dbReference type="SMART" id="SM00052">
    <property type="entry name" value="EAL"/>
    <property type="match status" value="1"/>
</dbReference>
<dbReference type="Gene3D" id="3.30.70.270">
    <property type="match status" value="1"/>
</dbReference>
<evidence type="ECO:0000313" key="4">
    <source>
        <dbReference type="Proteomes" id="UP000284178"/>
    </source>
</evidence>
<sequence length="453" mass="52929">MREIRQGMFMNKNQDLIPERMALSADCRDGESLFYKLKQKFQESLVLMIMDIKQFQTINYLYGYPAGDEILRRIFTILNNNLRLEEVVFRLCEDQFVLLLKQESRYDLIQRLLVIDEEIYQLHYDGHWLRLLLSFGMHEVHPDDHYLFALDCANNARLCEPDYSRYSTSYEFSSPAIREQLHHQAQIETLMHSALEKPEFVVFIQPKVSLKDGRIAGGEALIRWFHDGRQIPLNLFLPILVRNTFIRKIDQFVFEQLCQCFSRWIRQAAPVVPISCNLSRPSFQDTSYLGELLEIYRRYSIPQSLLELELSEEIELGSEISLLDYMKEIQNLGFPCSLDDFGSGYSSLSLLSSLPVSIIKLDRCFFTQPLHEKNRIVLQELLTITRRLGMKTVAEGVETQEYIDFLKANGCDLVQGFYYCTPVTISEFEKLLIQQPFLDRQNETNKNSVALEA</sequence>
<dbReference type="Gene3D" id="3.20.20.450">
    <property type="entry name" value="EAL domain"/>
    <property type="match status" value="1"/>
</dbReference>
<dbReference type="PANTHER" id="PTHR33121:SF71">
    <property type="entry name" value="OXYGEN SENSOR PROTEIN DOSP"/>
    <property type="match status" value="1"/>
</dbReference>
<dbReference type="GO" id="GO:0071111">
    <property type="term" value="F:cyclic-guanylate-specific phosphodiesterase activity"/>
    <property type="evidence" value="ECO:0007669"/>
    <property type="project" value="InterPro"/>
</dbReference>